<dbReference type="InterPro" id="IPR041657">
    <property type="entry name" value="HTH_17"/>
</dbReference>
<dbReference type="EMBL" id="JACADJ010000039">
    <property type="protein sequence ID" value="NWH05592.1"/>
    <property type="molecule type" value="Genomic_DNA"/>
</dbReference>
<dbReference type="GO" id="GO:0003677">
    <property type="term" value="F:DNA binding"/>
    <property type="evidence" value="ECO:0007669"/>
    <property type="project" value="InterPro"/>
</dbReference>
<dbReference type="InterPro" id="IPR009061">
    <property type="entry name" value="DNA-bd_dom_put_sf"/>
</dbReference>
<dbReference type="NCBIfam" id="NF047737">
    <property type="entry name" value="antiphage_MADS1"/>
    <property type="match status" value="1"/>
</dbReference>
<dbReference type="AlphaFoldDB" id="A0A850T812"/>
<proteinExistence type="predicted"/>
<dbReference type="RefSeq" id="WP_178367048.1">
    <property type="nucleotide sequence ID" value="NZ_JACADJ010000039.1"/>
</dbReference>
<evidence type="ECO:0000259" key="1">
    <source>
        <dbReference type="Pfam" id="PF12728"/>
    </source>
</evidence>
<dbReference type="Pfam" id="PF12728">
    <property type="entry name" value="HTH_17"/>
    <property type="match status" value="1"/>
</dbReference>
<dbReference type="SUPFAM" id="SSF46955">
    <property type="entry name" value="Putative DNA-binding domain"/>
    <property type="match status" value="1"/>
</dbReference>
<dbReference type="InterPro" id="IPR010093">
    <property type="entry name" value="SinI_DNA-bd"/>
</dbReference>
<dbReference type="InterPro" id="IPR036388">
    <property type="entry name" value="WH-like_DNA-bd_sf"/>
</dbReference>
<evidence type="ECO:0000313" key="3">
    <source>
        <dbReference type="Proteomes" id="UP000553343"/>
    </source>
</evidence>
<feature type="domain" description="Helix-turn-helix" evidence="1">
    <location>
        <begin position="5"/>
        <end position="53"/>
    </location>
</feature>
<sequence length="69" mass="8093">MEDRWLSVDEIGDYLGIKRDTVYKWISEKGMPAHKIGRLWKFKKDEVDRWVRSGCAAAGNEQHDKNKAE</sequence>
<comment type="caution">
    <text evidence="2">The sequence shown here is derived from an EMBL/GenBank/DDBJ whole genome shotgun (WGS) entry which is preliminary data.</text>
</comment>
<organism evidence="2 3">
    <name type="scientific">Desulfobacter latus</name>
    <dbReference type="NCBI Taxonomy" id="2292"/>
    <lineage>
        <taxon>Bacteria</taxon>
        <taxon>Pseudomonadati</taxon>
        <taxon>Thermodesulfobacteriota</taxon>
        <taxon>Desulfobacteria</taxon>
        <taxon>Desulfobacterales</taxon>
        <taxon>Desulfobacteraceae</taxon>
        <taxon>Desulfobacter</taxon>
    </lineage>
</organism>
<evidence type="ECO:0000313" key="2">
    <source>
        <dbReference type="EMBL" id="NWH05592.1"/>
    </source>
</evidence>
<name>A0A850T812_9BACT</name>
<accession>A0A850T812</accession>
<dbReference type="Gene3D" id="1.10.10.10">
    <property type="entry name" value="Winged helix-like DNA-binding domain superfamily/Winged helix DNA-binding domain"/>
    <property type="match status" value="1"/>
</dbReference>
<dbReference type="Proteomes" id="UP000553343">
    <property type="component" value="Unassembled WGS sequence"/>
</dbReference>
<protein>
    <submittedName>
        <fullName evidence="2">Helix-turn-helix domain-containing protein</fullName>
    </submittedName>
</protein>
<reference evidence="2 3" key="1">
    <citation type="submission" date="2020-06" db="EMBL/GenBank/DDBJ databases">
        <title>High-quality draft genome of sulfate reducer Desulfobacter latus type strain AcrS2 isolated from marine sediment.</title>
        <authorList>
            <person name="Hoppe M."/>
            <person name="Larsen C.K."/>
            <person name="Marshall I.P.G."/>
            <person name="Schramm A."/>
            <person name="Marietou A.G."/>
        </authorList>
    </citation>
    <scope>NUCLEOTIDE SEQUENCE [LARGE SCALE GENOMIC DNA]</scope>
    <source>
        <strain evidence="2 3">AcRS2</strain>
    </source>
</reference>
<dbReference type="NCBIfam" id="TIGR01764">
    <property type="entry name" value="excise"/>
    <property type="match status" value="1"/>
</dbReference>
<gene>
    <name evidence="2" type="ORF">HXW94_11455</name>
</gene>
<keyword evidence="3" id="KW-1185">Reference proteome</keyword>